<evidence type="ECO:0000313" key="1">
    <source>
        <dbReference type="EMBL" id="QJA61599.1"/>
    </source>
</evidence>
<dbReference type="AlphaFoldDB" id="A0A6M3IV49"/>
<accession>A0A6M3IV49</accession>
<protein>
    <submittedName>
        <fullName evidence="1">Uncharacterized protein</fullName>
    </submittedName>
</protein>
<name>A0A6M3IV49_9ZZZZ</name>
<dbReference type="EMBL" id="MT141446">
    <property type="protein sequence ID" value="QJA61599.1"/>
    <property type="molecule type" value="Genomic_DNA"/>
</dbReference>
<evidence type="ECO:0000313" key="2">
    <source>
        <dbReference type="EMBL" id="QJA79440.1"/>
    </source>
</evidence>
<sequence length="140" mass="16121">MPKVKYQVIIDAMKKYVDFETFNIDVKDLTTNIKKIIDNVNTKFNLLVVLEASGDAFSTLNQLIQDLIIIIEKVQNEMGGFDNDKKKALIKFLDDQIDLPFFFEWVDNKVIAQAIDAAVSYLNDEYGHNWDILTGDIKKQ</sequence>
<reference evidence="1" key="1">
    <citation type="submission" date="2020-03" db="EMBL/GenBank/DDBJ databases">
        <title>The deep terrestrial virosphere.</title>
        <authorList>
            <person name="Holmfeldt K."/>
            <person name="Nilsson E."/>
            <person name="Simone D."/>
            <person name="Lopez-Fernandez M."/>
            <person name="Wu X."/>
            <person name="de Brujin I."/>
            <person name="Lundin D."/>
            <person name="Andersson A."/>
            <person name="Bertilsson S."/>
            <person name="Dopson M."/>
        </authorList>
    </citation>
    <scope>NUCLEOTIDE SEQUENCE</scope>
    <source>
        <strain evidence="2">MM415A00879</strain>
        <strain evidence="1">MM415B00915</strain>
    </source>
</reference>
<organism evidence="1">
    <name type="scientific">viral metagenome</name>
    <dbReference type="NCBI Taxonomy" id="1070528"/>
    <lineage>
        <taxon>unclassified sequences</taxon>
        <taxon>metagenomes</taxon>
        <taxon>organismal metagenomes</taxon>
    </lineage>
</organism>
<dbReference type="EMBL" id="MT142381">
    <property type="protein sequence ID" value="QJA79440.1"/>
    <property type="molecule type" value="Genomic_DNA"/>
</dbReference>
<gene>
    <name evidence="2" type="ORF">MM415A00879_0011</name>
    <name evidence="1" type="ORF">MM415B00915_0023</name>
</gene>
<proteinExistence type="predicted"/>